<evidence type="ECO:0000313" key="3">
    <source>
        <dbReference type="RefSeq" id="XP_055881986.1"/>
    </source>
</evidence>
<accession>A0A9W3A3X7</accession>
<organism evidence="2 3">
    <name type="scientific">Biomphalaria glabrata</name>
    <name type="common">Bloodfluke planorb</name>
    <name type="synonym">Freshwater snail</name>
    <dbReference type="NCBI Taxonomy" id="6526"/>
    <lineage>
        <taxon>Eukaryota</taxon>
        <taxon>Metazoa</taxon>
        <taxon>Spiralia</taxon>
        <taxon>Lophotrochozoa</taxon>
        <taxon>Mollusca</taxon>
        <taxon>Gastropoda</taxon>
        <taxon>Heterobranchia</taxon>
        <taxon>Euthyneura</taxon>
        <taxon>Panpulmonata</taxon>
        <taxon>Hygrophila</taxon>
        <taxon>Lymnaeoidea</taxon>
        <taxon>Planorbidae</taxon>
        <taxon>Biomphalaria</taxon>
    </lineage>
</organism>
<dbReference type="GeneID" id="129925736"/>
<keyword evidence="2" id="KW-1185">Reference proteome</keyword>
<evidence type="ECO:0000313" key="2">
    <source>
        <dbReference type="Proteomes" id="UP001165740"/>
    </source>
</evidence>
<sequence length="542" mass="60233">MSNSKANRLKMAGYFPQNFYFGPRNWFYTNQTGVACYDDVHCEDQCCHDMDFGLPYCCSKYMGFVYLGLMIGGGMVVAVLVIGCYICMTKKERELQAAAKLEAAKAANNQTHQTTIDVTSSSSAMDGYSSSLLELRQPPPTYDDAIANYSRCQSRDPTLTPQLALDLVTMLVRQHSQMDQGASFPMLPPLVDVSALIAHHRQEHGQAGILPPVSNQISIDDKLPSYEQYMLRLGTESNDTEISHGTSSVINFQQQLSGSHIVDVDLANQQIVKEACGFTPQSDSRVIEVDEMIQQLTYAHNKDTPFSHTLDVEVTDTQSQMYSKYKLSNDSHFIDVLQTVQQLRLTEIIGQAVAQATDDVVDATIRHATDEVVTQPVQQVLTINQPATDSLALYEVESTCNCPFSESNNDYCPVSESNNDYCPDFKESFTENVPYLSDAHSGNSQDSIESNSRVCQVLVESKTNHGPDSYISIAENNRDLSDREPDIERFLDSCHSATNNCLNSKDLLTENCQDSNESNNGLVVYKSLERNSQDSKESVVTD</sequence>
<evidence type="ECO:0000256" key="1">
    <source>
        <dbReference type="SAM" id="Phobius"/>
    </source>
</evidence>
<gene>
    <name evidence="3" type="primary">LOC129925736</name>
</gene>
<dbReference type="RefSeq" id="XP_055881986.1">
    <property type="nucleotide sequence ID" value="XM_056026011.1"/>
</dbReference>
<dbReference type="OrthoDB" id="6162648at2759"/>
<name>A0A9W3A3X7_BIOGL</name>
<proteinExistence type="predicted"/>
<feature type="transmembrane region" description="Helical" evidence="1">
    <location>
        <begin position="64"/>
        <end position="88"/>
    </location>
</feature>
<keyword evidence="1" id="KW-0472">Membrane</keyword>
<dbReference type="Proteomes" id="UP001165740">
    <property type="component" value="Chromosome 4"/>
</dbReference>
<protein>
    <submittedName>
        <fullName evidence="3">Uncharacterized protein LOC129925736</fullName>
    </submittedName>
</protein>
<keyword evidence="1" id="KW-0812">Transmembrane</keyword>
<reference evidence="3" key="1">
    <citation type="submission" date="2025-08" db="UniProtKB">
        <authorList>
            <consortium name="RefSeq"/>
        </authorList>
    </citation>
    <scope>IDENTIFICATION</scope>
</reference>
<dbReference type="AlphaFoldDB" id="A0A9W3A3X7"/>
<keyword evidence="1" id="KW-1133">Transmembrane helix</keyword>